<reference evidence="2" key="1">
    <citation type="submission" date="2023-07" db="EMBL/GenBank/DDBJ databases">
        <title>Whole genome shotgun sequence of Streptomyces achromogenes subsp. rubradiris NBRC 14000.</title>
        <authorList>
            <person name="Komaki H."/>
            <person name="Tamura T."/>
        </authorList>
    </citation>
    <scope>NUCLEOTIDE SEQUENCE [LARGE SCALE GENOMIC DNA]</scope>
    <source>
        <strain evidence="2">NBRC 14000</strain>
    </source>
</reference>
<dbReference type="EMBL" id="BNEA01000015">
    <property type="protein sequence ID" value="GHI53958.1"/>
    <property type="molecule type" value="Genomic_DNA"/>
</dbReference>
<accession>A0ABQ3RDP2</accession>
<keyword evidence="2" id="KW-1185">Reference proteome</keyword>
<sequence length="152" mass="15213">MRWLRLAAGLVVDGGDCFGVAGQDAAGDLGGGTGGIVGHGDAVRLVDAAEVVRSYTVGPQGSYQVLARRAGARYHDELLAFGPVEDGDGGVGPVEQGRVDGAAVPDPLCEAALVFEGQDLGVPAEPVAGQVRGEAGGEGAGGVRGQVGFSWW</sequence>
<organism evidence="1 2">
    <name type="scientific">Streptomyces rubradiris</name>
    <name type="common">Streptomyces achromogenes subsp. rubradiris</name>
    <dbReference type="NCBI Taxonomy" id="285531"/>
    <lineage>
        <taxon>Bacteria</taxon>
        <taxon>Bacillati</taxon>
        <taxon>Actinomycetota</taxon>
        <taxon>Actinomycetes</taxon>
        <taxon>Kitasatosporales</taxon>
        <taxon>Streptomycetaceae</taxon>
        <taxon>Streptomyces</taxon>
    </lineage>
</organism>
<evidence type="ECO:0000313" key="2">
    <source>
        <dbReference type="Proteomes" id="UP000646738"/>
    </source>
</evidence>
<gene>
    <name evidence="1" type="ORF">Srubr_38040</name>
</gene>
<dbReference type="Proteomes" id="UP000646738">
    <property type="component" value="Unassembled WGS sequence"/>
</dbReference>
<protein>
    <submittedName>
        <fullName evidence="1">Uncharacterized protein</fullName>
    </submittedName>
</protein>
<comment type="caution">
    <text evidence="1">The sequence shown here is derived from an EMBL/GenBank/DDBJ whole genome shotgun (WGS) entry which is preliminary data.</text>
</comment>
<proteinExistence type="predicted"/>
<name>A0ABQ3RDP2_STRRR</name>
<evidence type="ECO:0000313" key="1">
    <source>
        <dbReference type="EMBL" id="GHI53958.1"/>
    </source>
</evidence>